<feature type="domain" description="HTH lysR-type" evidence="5">
    <location>
        <begin position="1"/>
        <end position="60"/>
    </location>
</feature>
<dbReference type="InterPro" id="IPR036390">
    <property type="entry name" value="WH_DNA-bd_sf"/>
</dbReference>
<evidence type="ECO:0000256" key="2">
    <source>
        <dbReference type="ARBA" id="ARBA00023015"/>
    </source>
</evidence>
<dbReference type="Gene3D" id="3.40.190.290">
    <property type="match status" value="1"/>
</dbReference>
<sequence length="309" mass="34434">MANTLNGIDLFATVVEAGSFAQAAERLHLTRSAVGKGVARLELRLGVQLFHRTTRSQSLTEEGALFYRHCLRALEEVRLGETALASNKLTLNGRLKVSMPVLFGQQCVAPILLALAKAHPGLALELSFSDRKVDLVEEGMDLVIRNAEPPDSLDLAARRLGEHGMTLCASPAYLAERGEPVTLAELPEHECIAYLRQGRVLSWWWQEAETWREVQPRGRLQMDDLNAITQAAIAGFGLAWLPTWLVRSHLERGELRELLARLPGRRYPINALWPHSPHLPLKTRMAIDWLASRLPEQLASVNVPGHQPQ</sequence>
<dbReference type="InterPro" id="IPR005119">
    <property type="entry name" value="LysR_subst-bd"/>
</dbReference>
<reference evidence="6" key="1">
    <citation type="submission" date="2020-12" db="EMBL/GenBank/DDBJ databases">
        <title>GES Beta-lactamases isolated from hospital effluents in Brazil.</title>
        <authorList>
            <person name="Conte D."/>
            <person name="Mesa D."/>
            <person name="Palmeiro J.K."/>
            <person name="Dalla-Costa L.M."/>
        </authorList>
    </citation>
    <scope>NUCLEOTIDE SEQUENCE [LARGE SCALE GENOMIC DNA]</scope>
    <source>
        <strain evidence="6">Aero21</strain>
    </source>
</reference>
<dbReference type="Gene3D" id="1.10.10.10">
    <property type="entry name" value="Winged helix-like DNA-binding domain superfamily/Winged helix DNA-binding domain"/>
    <property type="match status" value="1"/>
</dbReference>
<organism evidence="6">
    <name type="scientific">Aeromonas caviae</name>
    <name type="common">Aeromonas punctata</name>
    <dbReference type="NCBI Taxonomy" id="648"/>
    <lineage>
        <taxon>Bacteria</taxon>
        <taxon>Pseudomonadati</taxon>
        <taxon>Pseudomonadota</taxon>
        <taxon>Gammaproteobacteria</taxon>
        <taxon>Aeromonadales</taxon>
        <taxon>Aeromonadaceae</taxon>
        <taxon>Aeromonas</taxon>
    </lineage>
</organism>
<dbReference type="Pfam" id="PF00126">
    <property type="entry name" value="HTH_1"/>
    <property type="match status" value="1"/>
</dbReference>
<reference evidence="7" key="2">
    <citation type="submission" date="2023-04" db="EMBL/GenBank/DDBJ databases">
        <title>Whole Genome Sequence of Multi-drug resistant Aeromonas caviae as a gut pathogen in newborn.</title>
        <authorList>
            <person name="Jadhav S.V."/>
            <person name="Saroj S.D."/>
            <person name="Saha U.B."/>
            <person name="Sen S."/>
            <person name="Kher A."/>
        </authorList>
    </citation>
    <scope>NUCLEOTIDE SEQUENCE</scope>
    <source>
        <strain evidence="7">SVJ23</strain>
    </source>
</reference>
<dbReference type="AlphaFoldDB" id="A0A3G9IKW4"/>
<evidence type="ECO:0000313" key="7">
    <source>
        <dbReference type="EMBL" id="UZC86091.2"/>
    </source>
</evidence>
<dbReference type="GO" id="GO:0003677">
    <property type="term" value="F:DNA binding"/>
    <property type="evidence" value="ECO:0007669"/>
    <property type="project" value="UniProtKB-KW"/>
</dbReference>
<comment type="similarity">
    <text evidence="1">Belongs to the LysR transcriptional regulatory family.</text>
</comment>
<accession>A0A3G9IKW4</accession>
<evidence type="ECO:0000256" key="4">
    <source>
        <dbReference type="ARBA" id="ARBA00023163"/>
    </source>
</evidence>
<keyword evidence="3" id="KW-0238">DNA-binding</keyword>
<proteinExistence type="inferred from homology"/>
<dbReference type="GO" id="GO:0003700">
    <property type="term" value="F:DNA-binding transcription factor activity"/>
    <property type="evidence" value="ECO:0007669"/>
    <property type="project" value="InterPro"/>
</dbReference>
<dbReference type="FunFam" id="1.10.10.10:FF:000001">
    <property type="entry name" value="LysR family transcriptional regulator"/>
    <property type="match status" value="1"/>
</dbReference>
<dbReference type="RefSeq" id="WP_043156275.1">
    <property type="nucleotide sequence ID" value="NZ_AP019195.1"/>
</dbReference>
<dbReference type="PANTHER" id="PTHR30537:SF5">
    <property type="entry name" value="HTH-TYPE TRANSCRIPTIONAL ACTIVATOR TTDR-RELATED"/>
    <property type="match status" value="1"/>
</dbReference>
<evidence type="ECO:0000256" key="1">
    <source>
        <dbReference type="ARBA" id="ARBA00009437"/>
    </source>
</evidence>
<dbReference type="CDD" id="cd08475">
    <property type="entry name" value="PBP2_CrgA_like_6"/>
    <property type="match status" value="1"/>
</dbReference>
<dbReference type="SUPFAM" id="SSF53850">
    <property type="entry name" value="Periplasmic binding protein-like II"/>
    <property type="match status" value="1"/>
</dbReference>
<evidence type="ECO:0000256" key="3">
    <source>
        <dbReference type="ARBA" id="ARBA00023125"/>
    </source>
</evidence>
<name>A0A3G9IKW4_AERCA</name>
<dbReference type="PROSITE" id="PS50931">
    <property type="entry name" value="HTH_LYSR"/>
    <property type="match status" value="1"/>
</dbReference>
<dbReference type="InterPro" id="IPR058163">
    <property type="entry name" value="LysR-type_TF_proteobact-type"/>
</dbReference>
<dbReference type="Proteomes" id="UP001163285">
    <property type="component" value="Chromosome"/>
</dbReference>
<dbReference type="SUPFAM" id="SSF46785">
    <property type="entry name" value="Winged helix' DNA-binding domain"/>
    <property type="match status" value="1"/>
</dbReference>
<dbReference type="InterPro" id="IPR036388">
    <property type="entry name" value="WH-like_DNA-bd_sf"/>
</dbReference>
<dbReference type="Pfam" id="PF03466">
    <property type="entry name" value="LysR_substrate"/>
    <property type="match status" value="1"/>
</dbReference>
<gene>
    <name evidence="6" type="ORF">JC965_14155</name>
    <name evidence="7" type="ORF">OJY61_20060</name>
</gene>
<evidence type="ECO:0000313" key="6">
    <source>
        <dbReference type="EMBL" id="QQA59433.1"/>
    </source>
</evidence>
<keyword evidence="4" id="KW-0804">Transcription</keyword>
<dbReference type="PRINTS" id="PR00039">
    <property type="entry name" value="HTHLYSR"/>
</dbReference>
<protein>
    <submittedName>
        <fullName evidence="6">LysR family transcriptional regulator</fullName>
    </submittedName>
</protein>
<dbReference type="EMBL" id="CP065937">
    <property type="protein sequence ID" value="QQA59433.1"/>
    <property type="molecule type" value="Genomic_DNA"/>
</dbReference>
<keyword evidence="2" id="KW-0805">Transcription regulation</keyword>
<dbReference type="EMBL" id="CP110176">
    <property type="protein sequence ID" value="UZC86091.2"/>
    <property type="molecule type" value="Genomic_DNA"/>
</dbReference>
<dbReference type="InterPro" id="IPR000847">
    <property type="entry name" value="LysR_HTH_N"/>
</dbReference>
<dbReference type="PANTHER" id="PTHR30537">
    <property type="entry name" value="HTH-TYPE TRANSCRIPTIONAL REGULATOR"/>
    <property type="match status" value="1"/>
</dbReference>
<evidence type="ECO:0000259" key="5">
    <source>
        <dbReference type="PROSITE" id="PS50931"/>
    </source>
</evidence>